<keyword evidence="1" id="KW-0175">Coiled coil</keyword>
<evidence type="ECO:0000256" key="1">
    <source>
        <dbReference type="SAM" id="Coils"/>
    </source>
</evidence>
<feature type="coiled-coil region" evidence="1">
    <location>
        <begin position="158"/>
        <end position="185"/>
    </location>
</feature>
<dbReference type="Proteomes" id="UP000887540">
    <property type="component" value="Unplaced"/>
</dbReference>
<sequence length="446" mass="50100">MAQINEKALVNAFTKQNPLDVMLSAPEAIVILEGLVIVVSCAPDPKLPDVKYKFIKQKSLKASIYQLISELTEALRQADNNMYSIFLKFMNLQSDFQCGFEVMANINDPDAPEALDEIVKNIKQVCNACSDIAAKTEKIVEQVLSLNQELNIACQATKGSEEDRLREAKKSLNELEEKIAANASIHERTKTSHEQARKNAEYARSEVDRTADEGTGLWISMKNAFTFGGARRAWEKKGDLKQELHTKAVKDKEEVGKKLDEVEMETKKMTAMIKNVDLDKMEMEDVIKFVGDSFASLDRVRTKWAEVVSFFNKLNSTIETLLKENSEKTDKLGSKNKFLFNKSKQLFIQTFGHSIGALETAKTYNLLSKNHIVPLLDDVSKGFSIDKATAKKRQSEIEDKLTGVQKETRKLLNERTSTTDDEIAACDQLVQLMLKSSENAPGQIES</sequence>
<accession>A0A914CK13</accession>
<dbReference type="AlphaFoldDB" id="A0A914CK13"/>
<reference evidence="3" key="1">
    <citation type="submission" date="2022-11" db="UniProtKB">
        <authorList>
            <consortium name="WormBaseParasite"/>
        </authorList>
    </citation>
    <scope>IDENTIFICATION</scope>
</reference>
<dbReference type="PANTHER" id="PTHR33488:SF2">
    <property type="entry name" value="EARLY ENDOSOME ANTIGEN 1-LIKE"/>
    <property type="match status" value="1"/>
</dbReference>
<dbReference type="PANTHER" id="PTHR33488">
    <property type="entry name" value="ZGC:162509"/>
    <property type="match status" value="1"/>
</dbReference>
<proteinExistence type="predicted"/>
<keyword evidence="2" id="KW-1185">Reference proteome</keyword>
<protein>
    <submittedName>
        <fullName evidence="3">Uncharacterized protein</fullName>
    </submittedName>
</protein>
<organism evidence="2 3">
    <name type="scientific">Acrobeloides nanus</name>
    <dbReference type="NCBI Taxonomy" id="290746"/>
    <lineage>
        <taxon>Eukaryota</taxon>
        <taxon>Metazoa</taxon>
        <taxon>Ecdysozoa</taxon>
        <taxon>Nematoda</taxon>
        <taxon>Chromadorea</taxon>
        <taxon>Rhabditida</taxon>
        <taxon>Tylenchina</taxon>
        <taxon>Cephalobomorpha</taxon>
        <taxon>Cephaloboidea</taxon>
        <taxon>Cephalobidae</taxon>
        <taxon>Acrobeloides</taxon>
    </lineage>
</organism>
<name>A0A914CK13_9BILA</name>
<evidence type="ECO:0000313" key="2">
    <source>
        <dbReference type="Proteomes" id="UP000887540"/>
    </source>
</evidence>
<evidence type="ECO:0000313" key="3">
    <source>
        <dbReference type="WBParaSite" id="ACRNAN_scaffold1122.g20482.t1"/>
    </source>
</evidence>
<dbReference type="WBParaSite" id="ACRNAN_scaffold1122.g20482.t1">
    <property type="protein sequence ID" value="ACRNAN_scaffold1122.g20482.t1"/>
    <property type="gene ID" value="ACRNAN_scaffold1122.g20482"/>
</dbReference>